<evidence type="ECO:0000313" key="2">
    <source>
        <dbReference type="Proteomes" id="UP000037035"/>
    </source>
</evidence>
<sequence length="211" mass="23560">MFNYFHTDYHNATFLLKQKSNLDPVGPSDVKPTIQMSSFTTSTNNGGAKGKFLSEPTKYKSAVDYPVLHLKSQNKFFSSCKSHSTTSSLPSWTSILWPRRHSMPSSSTFKGQCDSTKLISWIDWSMGRPGHPTVDDVFAAINNICCGNNPPPQHALSHNNNLSYCSGTGHWRSNCLVLFRDAFLPQPQDQIRTWFIASVTCPGQLPRSSPE</sequence>
<evidence type="ECO:0000313" key="1">
    <source>
        <dbReference type="EMBL" id="KNZ53990.1"/>
    </source>
</evidence>
<dbReference type="AlphaFoldDB" id="A0A0L6V1H2"/>
<accession>A0A0L6V1H2</accession>
<proteinExistence type="predicted"/>
<comment type="caution">
    <text evidence="1">The sequence shown here is derived from an EMBL/GenBank/DDBJ whole genome shotgun (WGS) entry which is preliminary data.</text>
</comment>
<protein>
    <submittedName>
        <fullName evidence="1">Uncharacterized protein</fullName>
    </submittedName>
</protein>
<name>A0A0L6V1H2_9BASI</name>
<dbReference type="EMBL" id="LAVV01008038">
    <property type="protein sequence ID" value="KNZ53990.1"/>
    <property type="molecule type" value="Genomic_DNA"/>
</dbReference>
<dbReference type="Proteomes" id="UP000037035">
    <property type="component" value="Unassembled WGS sequence"/>
</dbReference>
<keyword evidence="2" id="KW-1185">Reference proteome</keyword>
<organism evidence="1 2">
    <name type="scientific">Puccinia sorghi</name>
    <dbReference type="NCBI Taxonomy" id="27349"/>
    <lineage>
        <taxon>Eukaryota</taxon>
        <taxon>Fungi</taxon>
        <taxon>Dikarya</taxon>
        <taxon>Basidiomycota</taxon>
        <taxon>Pucciniomycotina</taxon>
        <taxon>Pucciniomycetes</taxon>
        <taxon>Pucciniales</taxon>
        <taxon>Pucciniaceae</taxon>
        <taxon>Puccinia</taxon>
    </lineage>
</organism>
<gene>
    <name evidence="1" type="ORF">VP01_3082g1</name>
</gene>
<dbReference type="VEuPathDB" id="FungiDB:VP01_3082g1"/>
<reference evidence="1 2" key="1">
    <citation type="submission" date="2015-08" db="EMBL/GenBank/DDBJ databases">
        <title>Next Generation Sequencing and Analysis of the Genome of Puccinia sorghi L Schw, the Causal Agent of Maize Common Rust.</title>
        <authorList>
            <person name="Rochi L."/>
            <person name="Burguener G."/>
            <person name="Darino M."/>
            <person name="Turjanski A."/>
            <person name="Kreff E."/>
            <person name="Dieguez M.J."/>
            <person name="Sacco F."/>
        </authorList>
    </citation>
    <scope>NUCLEOTIDE SEQUENCE [LARGE SCALE GENOMIC DNA]</scope>
    <source>
        <strain evidence="1 2">RO10H11247</strain>
    </source>
</reference>